<dbReference type="AlphaFoldDB" id="A0AA88HCU5"/>
<accession>A0AA88HCU5</accession>
<name>A0AA88HCU5_ARTSF</name>
<dbReference type="Proteomes" id="UP001187531">
    <property type="component" value="Unassembled WGS sequence"/>
</dbReference>
<keyword evidence="3" id="KW-1185">Reference proteome</keyword>
<evidence type="ECO:0008006" key="4">
    <source>
        <dbReference type="Google" id="ProtNLM"/>
    </source>
</evidence>
<feature type="region of interest" description="Disordered" evidence="1">
    <location>
        <begin position="235"/>
        <end position="325"/>
    </location>
</feature>
<evidence type="ECO:0000256" key="1">
    <source>
        <dbReference type="SAM" id="MobiDB-lite"/>
    </source>
</evidence>
<gene>
    <name evidence="2" type="ORF">QYM36_015630</name>
</gene>
<protein>
    <recommendedName>
        <fullName evidence="4">TTF-type domain-containing protein</fullName>
    </recommendedName>
</protein>
<organism evidence="2 3">
    <name type="scientific">Artemia franciscana</name>
    <name type="common">Brine shrimp</name>
    <name type="synonym">Artemia sanfranciscana</name>
    <dbReference type="NCBI Taxonomy" id="6661"/>
    <lineage>
        <taxon>Eukaryota</taxon>
        <taxon>Metazoa</taxon>
        <taxon>Ecdysozoa</taxon>
        <taxon>Arthropoda</taxon>
        <taxon>Crustacea</taxon>
        <taxon>Branchiopoda</taxon>
        <taxon>Anostraca</taxon>
        <taxon>Artemiidae</taxon>
        <taxon>Artemia</taxon>
    </lineage>
</organism>
<feature type="compositionally biased region" description="Polar residues" evidence="1">
    <location>
        <begin position="309"/>
        <end position="325"/>
    </location>
</feature>
<dbReference type="EMBL" id="JAVRJZ010000019">
    <property type="protein sequence ID" value="KAK2708004.1"/>
    <property type="molecule type" value="Genomic_DNA"/>
</dbReference>
<feature type="compositionally biased region" description="Basic and acidic residues" evidence="1">
    <location>
        <begin position="294"/>
        <end position="308"/>
    </location>
</feature>
<comment type="caution">
    <text evidence="2">The sequence shown here is derived from an EMBL/GenBank/DDBJ whole genome shotgun (WGS) entry which is preliminary data.</text>
</comment>
<evidence type="ECO:0000313" key="3">
    <source>
        <dbReference type="Proteomes" id="UP001187531"/>
    </source>
</evidence>
<feature type="non-terminal residue" evidence="2">
    <location>
        <position position="451"/>
    </location>
</feature>
<reference evidence="2" key="1">
    <citation type="submission" date="2023-07" db="EMBL/GenBank/DDBJ databases">
        <title>Chromosome-level genome assembly of Artemia franciscana.</title>
        <authorList>
            <person name="Jo E."/>
        </authorList>
    </citation>
    <scope>NUCLEOTIDE SEQUENCE</scope>
    <source>
        <tissue evidence="2">Whole body</tissue>
    </source>
</reference>
<feature type="compositionally biased region" description="Polar residues" evidence="1">
    <location>
        <begin position="274"/>
        <end position="286"/>
    </location>
</feature>
<evidence type="ECO:0000313" key="2">
    <source>
        <dbReference type="EMBL" id="KAK2708004.1"/>
    </source>
</evidence>
<proteinExistence type="predicted"/>
<sequence>MAKQLPFILQGRYFTVKGEIDQEGSVNASCKFCPNKTVKGHIHATTNFHKHLKAGHPTAYTEFIATNSRKSGKRKQSEIRENVSDETENETVKGEFFGKKLRCTKEQANQLIMDYVPTSTTMPEGMARVTRAAIGVGTKRTFGTYNGVDKEIGMTCRNLDFRPKDKRRSKFYGYEITDGNAGARDTVMADGSGHGNMSQCLHQGQADVGAQKQKLAALKMEKEAENISSLSKWIKKQKPSPCEPVQQMCSSASEQTIADISSSSNEVTVPQIEQAGNKTPRGTTTPVAGLSEPQFRRDTPQDEQHDRSSGPTDISSSSLDQPSQPKLVQYPVQVTANGKSKRSFNASYYGKHPWLEHSVQDDSVYCFCCRHFGGTSTLPGQRYGSRPFIDVGMRRWKDISNVLELHTRSDRHKDSAVSWTKFKAIQPKEMQPIASVLMTGRNKEIKENREH</sequence>
<feature type="compositionally biased region" description="Polar residues" evidence="1">
    <location>
        <begin position="247"/>
        <end position="268"/>
    </location>
</feature>